<proteinExistence type="predicted"/>
<accession>H8K6Y3</accession>
<reference evidence="2" key="1">
    <citation type="submission" date="2012-02" db="EMBL/GenBank/DDBJ databases">
        <title>Complete genome sequence of Rickettsia australis strain Cutlack.</title>
        <authorList>
            <person name="Johnson S.L."/>
            <person name="Munk A.C."/>
            <person name="Han S."/>
            <person name="Bruce D.C."/>
            <person name="Dasch G.A."/>
        </authorList>
    </citation>
    <scope>NUCLEOTIDE SEQUENCE [LARGE SCALE GENOMIC DNA]</scope>
    <source>
        <strain evidence="2">Cutlack</strain>
    </source>
</reference>
<dbReference type="Proteomes" id="UP000007589">
    <property type="component" value="Chromosome"/>
</dbReference>
<organism evidence="1 2">
    <name type="scientific">Rickettsia australis (strain Cutlack)</name>
    <dbReference type="NCBI Taxonomy" id="1105110"/>
    <lineage>
        <taxon>Bacteria</taxon>
        <taxon>Pseudomonadati</taxon>
        <taxon>Pseudomonadota</taxon>
        <taxon>Alphaproteobacteria</taxon>
        <taxon>Rickettsiales</taxon>
        <taxon>Rickettsiaceae</taxon>
        <taxon>Rickettsieae</taxon>
        <taxon>Rickettsia</taxon>
        <taxon>spotted fever group</taxon>
    </lineage>
</organism>
<dbReference type="KEGG" id="rau:MC5_03420"/>
<dbReference type="EMBL" id="CP003338">
    <property type="protein sequence ID" value="AFC71026.1"/>
    <property type="molecule type" value="Genomic_DNA"/>
</dbReference>
<gene>
    <name evidence="1" type="ordered locus">MC5_03420</name>
</gene>
<evidence type="ECO:0000313" key="1">
    <source>
        <dbReference type="EMBL" id="AFC71026.1"/>
    </source>
</evidence>
<dbReference type="AlphaFoldDB" id="H8K6Y3"/>
<sequence>MTVALRLIVSTIQPNIKAPIGLNTYVEQYAMAEYREAARTSASGKNSSLRSTAMCTYSMRSKYLINVPIDSSAIASF</sequence>
<dbReference type="HOGENOM" id="CLU_199089_0_0_5"/>
<protein>
    <submittedName>
        <fullName evidence="1">Uncharacterized protein</fullName>
    </submittedName>
</protein>
<evidence type="ECO:0000313" key="2">
    <source>
        <dbReference type="Proteomes" id="UP000007589"/>
    </source>
</evidence>
<keyword evidence="2" id="KW-1185">Reference proteome</keyword>
<name>H8K6Y3_RICAC</name>